<accession>A0A0A0R6K0</accession>
<dbReference type="GO" id="GO:0009307">
    <property type="term" value="P:DNA restriction-modification system"/>
    <property type="evidence" value="ECO:0007669"/>
    <property type="project" value="UniProtKB-KW"/>
</dbReference>
<reference evidence="5" key="1">
    <citation type="submission" date="2014-03" db="EMBL/GenBank/DDBJ databases">
        <authorList>
            <person name="Saikia M."/>
            <person name="Chaudhari Y."/>
            <person name="Khan M."/>
            <person name="Devi D."/>
        </authorList>
    </citation>
    <scope>NUCLEOTIDE SEQUENCE</scope>
    <source>
        <strain evidence="6">A4Y201</strain>
        <strain evidence="5">A4Y426</strain>
        <plasmid evidence="6">pG5A4Y201</plasmid>
        <plasmid evidence="5">pG5A4Y426</plasmid>
    </source>
</reference>
<evidence type="ECO:0000256" key="3">
    <source>
        <dbReference type="ARBA" id="ARBA00023125"/>
    </source>
</evidence>
<dbReference type="EMBL" id="KJ541068">
    <property type="protein sequence ID" value="AIU96753.1"/>
    <property type="molecule type" value="Genomic_DNA"/>
</dbReference>
<comment type="similarity">
    <text evidence="1">Belongs to the type-I restriction system S methylase family.</text>
</comment>
<dbReference type="PANTHER" id="PTHR43140:SF1">
    <property type="entry name" value="TYPE I RESTRICTION ENZYME ECOKI SPECIFICITY SUBUNIT"/>
    <property type="match status" value="1"/>
</dbReference>
<evidence type="ECO:0000313" key="5">
    <source>
        <dbReference type="EMBL" id="AIU96753.1"/>
    </source>
</evidence>
<name>A0A0A0R6K0_SERMA</name>
<feature type="domain" description="Type I restriction modification DNA specificity" evidence="4">
    <location>
        <begin position="294"/>
        <end position="407"/>
    </location>
</feature>
<dbReference type="Pfam" id="PF01420">
    <property type="entry name" value="Methylase_S"/>
    <property type="match status" value="1"/>
</dbReference>
<organism evidence="5">
    <name type="scientific">Serratia marcescens</name>
    <dbReference type="NCBI Taxonomy" id="615"/>
    <lineage>
        <taxon>Bacteria</taxon>
        <taxon>Pseudomonadati</taxon>
        <taxon>Pseudomonadota</taxon>
        <taxon>Gammaproteobacteria</taxon>
        <taxon>Enterobacterales</taxon>
        <taxon>Yersiniaceae</taxon>
        <taxon>Serratia</taxon>
    </lineage>
</organism>
<dbReference type="EMBL" id="KJ541069">
    <property type="protein sequence ID" value="AIU96790.1"/>
    <property type="molecule type" value="Genomic_DNA"/>
</dbReference>
<evidence type="ECO:0000313" key="6">
    <source>
        <dbReference type="EMBL" id="AIU96790.1"/>
    </source>
</evidence>
<geneLocation type="plasmid" evidence="5">
    <name>pG5A4Y426</name>
</geneLocation>
<dbReference type="REBASE" id="100792">
    <property type="entry name" value="S.SmaY426ORF10P"/>
</dbReference>
<evidence type="ECO:0000256" key="2">
    <source>
        <dbReference type="ARBA" id="ARBA00022747"/>
    </source>
</evidence>
<dbReference type="AlphaFoldDB" id="A0A0A0R6K0"/>
<dbReference type="GO" id="GO:0003677">
    <property type="term" value="F:DNA binding"/>
    <property type="evidence" value="ECO:0007669"/>
    <property type="project" value="UniProtKB-KW"/>
</dbReference>
<dbReference type="PANTHER" id="PTHR43140">
    <property type="entry name" value="TYPE-1 RESTRICTION ENZYME ECOKI SPECIFICITY PROTEIN"/>
    <property type="match status" value="1"/>
</dbReference>
<protein>
    <submittedName>
        <fullName evidence="5">HsdS restriction system S (Specificity) protein</fullName>
    </submittedName>
</protein>
<gene>
    <name evidence="5" type="primary">hsdS</name>
    <name evidence="6" type="ORF">pG5A4Y201_18</name>
    <name evidence="5" type="ORF">pG5A4Y426_08</name>
</gene>
<dbReference type="InterPro" id="IPR000055">
    <property type="entry name" value="Restrct_endonuc_typeI_TRD"/>
</dbReference>
<dbReference type="Gene3D" id="3.90.220.20">
    <property type="entry name" value="DNA methylase specificity domains"/>
    <property type="match status" value="2"/>
</dbReference>
<dbReference type="InterPro" id="IPR044946">
    <property type="entry name" value="Restrct_endonuc_typeI_TRD_sf"/>
</dbReference>
<dbReference type="SUPFAM" id="SSF116734">
    <property type="entry name" value="DNA methylase specificity domain"/>
    <property type="match status" value="2"/>
</dbReference>
<reference evidence="5" key="2">
    <citation type="journal article" date="2015" name="Microb. Drug Resist.">
        <title>Complete Sequence of Four Multidrug-Resistant MOBQ1 Plasmids Harboring blaGES-5 Isolated from Escherichia coli and Serratia marcescens Persisting in a Hospital in Canada.</title>
        <authorList>
            <consortium name="Canadian Nosocomial Infection Surveillance Program"/>
            <person name="Boyd D."/>
            <person name="Taylor G."/>
            <person name="Fuller J."/>
            <person name="Bryce E."/>
            <person name="Embree J."/>
            <person name="Gravel D."/>
            <person name="Katz K."/>
            <person name="Kibsey P."/>
            <person name="Kuhn M."/>
            <person name="Langley J."/>
            <person name="Mataseje L."/>
            <person name="Mitchell R."/>
            <person name="Roscoe D."/>
            <person name="Simor A."/>
            <person name="Thomas E."/>
            <person name="Turgeon N."/>
            <person name="Mulvey M."/>
        </authorList>
    </citation>
    <scope>NUCLEOTIDE SEQUENCE</scope>
    <source>
        <strain evidence="6">A4Y201</strain>
        <strain evidence="5">A4Y426</strain>
        <plasmid evidence="6">pG5A4Y201</plasmid>
        <plasmid evidence="5">pG5A4Y426</plasmid>
    </source>
</reference>
<sequence>MSHYKPYPAYRDSNVEWIGQVPEHWEIKRLRHVASFTNSNVDKKSYDGQAAVSLCNYTDVYYNEFITADLPFMQATASSSEIEQFTLKKGDVIITKDSEDPSDIGIPSLVAEDVPGVVCGYHLTMIRTASADTSRLLHRILQSHPTQAHFFVGAPGITRYGLGQDTIGDVRVCLPPPQDQGFIAACLDRETARFDALIAKKTRFIELLKEKRQALITHAVTKGLNPKAKMKASGVEWIGEVPEHWVAIKFNHVARVTEGLVDPKAHPYREMVLIAPNHIESGTGKILGLETAVFQNAESGKYTCKKGAVIYSKIRPALAKVAIAPCDCLCSADMYPMDCTDRTYPEWLFYLMLSPPFTSWAILESDRVAMPKINRESLADLRVFLPPMDEQLAAVAWLKAQVEKLEIVSLKTQHSIDLLKERRAAFITAAVTGQIDLRESA</sequence>
<evidence type="ECO:0000256" key="1">
    <source>
        <dbReference type="ARBA" id="ARBA00010923"/>
    </source>
</evidence>
<geneLocation type="plasmid" evidence="6">
    <name>pG5A4Y201</name>
</geneLocation>
<keyword evidence="2" id="KW-0680">Restriction system</keyword>
<dbReference type="RefSeq" id="WP_166479501.1">
    <property type="nucleotide sequence ID" value="NZ_KJ541068.1"/>
</dbReference>
<keyword evidence="5" id="KW-0614">Plasmid</keyword>
<keyword evidence="3" id="KW-0238">DNA-binding</keyword>
<dbReference type="REBASE" id="100787">
    <property type="entry name" value="S.SmaY201ORF20P"/>
</dbReference>
<evidence type="ECO:0000259" key="4">
    <source>
        <dbReference type="Pfam" id="PF01420"/>
    </source>
</evidence>
<proteinExistence type="inferred from homology"/>
<dbReference type="InterPro" id="IPR051212">
    <property type="entry name" value="Type-I_RE_S_subunit"/>
</dbReference>